<accession>A0A418MDW1</accession>
<proteinExistence type="inferred from homology"/>
<dbReference type="InterPro" id="IPR023997">
    <property type="entry name" value="TonB-dep_OMP_SusC/RagA_CS"/>
</dbReference>
<evidence type="ECO:0000256" key="6">
    <source>
        <dbReference type="ARBA" id="ARBA00023237"/>
    </source>
</evidence>
<gene>
    <name evidence="10" type="ORF">DYU11_06555</name>
</gene>
<comment type="similarity">
    <text evidence="7">Belongs to the TonB-dependent receptor family.</text>
</comment>
<protein>
    <submittedName>
        <fullName evidence="10">SusC/RagA family TonB-linked outer membrane protein</fullName>
    </submittedName>
</protein>
<feature type="signal peptide" evidence="8">
    <location>
        <begin position="1"/>
        <end position="18"/>
    </location>
</feature>
<dbReference type="Gene3D" id="2.60.40.1120">
    <property type="entry name" value="Carboxypeptidase-like, regulatory domain"/>
    <property type="match status" value="1"/>
</dbReference>
<dbReference type="SUPFAM" id="SSF49464">
    <property type="entry name" value="Carboxypeptidase regulatory domain-like"/>
    <property type="match status" value="1"/>
</dbReference>
<dbReference type="Pfam" id="PF13715">
    <property type="entry name" value="CarbopepD_reg_2"/>
    <property type="match status" value="1"/>
</dbReference>
<keyword evidence="11" id="KW-1185">Reference proteome</keyword>
<evidence type="ECO:0000259" key="9">
    <source>
        <dbReference type="Pfam" id="PF07715"/>
    </source>
</evidence>
<evidence type="ECO:0000256" key="1">
    <source>
        <dbReference type="ARBA" id="ARBA00004571"/>
    </source>
</evidence>
<evidence type="ECO:0000313" key="10">
    <source>
        <dbReference type="EMBL" id="RIV24976.1"/>
    </source>
</evidence>
<keyword evidence="8" id="KW-0732">Signal</keyword>
<feature type="chain" id="PRO_5019087727" evidence="8">
    <location>
        <begin position="19"/>
        <end position="1082"/>
    </location>
</feature>
<comment type="subcellular location">
    <subcellularLocation>
        <location evidence="1 7">Cell outer membrane</location>
        <topology evidence="1 7">Multi-pass membrane protein</topology>
    </subcellularLocation>
</comment>
<dbReference type="OrthoDB" id="9768177at2"/>
<reference evidence="10 11" key="1">
    <citation type="submission" date="2018-08" db="EMBL/GenBank/DDBJ databases">
        <title>Fibrisoma montanum sp. nov., isolated from Danxia mountain soil.</title>
        <authorList>
            <person name="Huang Y."/>
        </authorList>
    </citation>
    <scope>NUCLEOTIDE SEQUENCE [LARGE SCALE GENOMIC DNA]</scope>
    <source>
        <strain evidence="10 11">HYT19</strain>
    </source>
</reference>
<evidence type="ECO:0000256" key="7">
    <source>
        <dbReference type="PROSITE-ProRule" id="PRU01360"/>
    </source>
</evidence>
<dbReference type="InterPro" id="IPR036942">
    <property type="entry name" value="Beta-barrel_TonB_sf"/>
</dbReference>
<dbReference type="InterPro" id="IPR023996">
    <property type="entry name" value="TonB-dep_OMP_SusC/RagA"/>
</dbReference>
<keyword evidence="3 7" id="KW-1134">Transmembrane beta strand</keyword>
<name>A0A418MDW1_9BACT</name>
<dbReference type="PROSITE" id="PS52016">
    <property type="entry name" value="TONB_DEPENDENT_REC_3"/>
    <property type="match status" value="1"/>
</dbReference>
<evidence type="ECO:0000256" key="8">
    <source>
        <dbReference type="SAM" id="SignalP"/>
    </source>
</evidence>
<dbReference type="Pfam" id="PF07715">
    <property type="entry name" value="Plug"/>
    <property type="match status" value="1"/>
</dbReference>
<dbReference type="NCBIfam" id="TIGR04057">
    <property type="entry name" value="SusC_RagA_signa"/>
    <property type="match status" value="1"/>
</dbReference>
<dbReference type="InterPro" id="IPR039426">
    <property type="entry name" value="TonB-dep_rcpt-like"/>
</dbReference>
<organism evidence="10 11">
    <name type="scientific">Fibrisoma montanum</name>
    <dbReference type="NCBI Taxonomy" id="2305895"/>
    <lineage>
        <taxon>Bacteria</taxon>
        <taxon>Pseudomonadati</taxon>
        <taxon>Bacteroidota</taxon>
        <taxon>Cytophagia</taxon>
        <taxon>Cytophagales</taxon>
        <taxon>Spirosomataceae</taxon>
        <taxon>Fibrisoma</taxon>
    </lineage>
</organism>
<sequence length="1082" mass="116289">MKIHLCAFLLLLPFLAFSQQRTIQGKVRDNGDKAGLPGTSVTVKGTTVGTVTDAQGSYQINVPNGASVLVFSSVGFQSKEVTVGSQQVIDVTLTVDTKQLSEVVVTAAGIKRDKNALGYSVTTLDANKLAQKSEPDPLRALTGKVAGVNVQGSGGAAGGATNITIRGNSSLGNNNQPLFVVDGVPFDNSSFGSTDGTVGGSTVTNRAFDLDPNNILTMTVLKGAAAAALYGSRAANGAIIITTKAGKSQSRKGLEITYNTGYSTETVAGLPEYQTRYGQGTNFDYRSGVFGSWGPPYPGVTSLIPTRQTIPHPLTTNNRYPSTVFPDIFQADGTTPVQVPYQSFAQYNAKNFFRTGSVFENALSISTGGEKGNFTAGLSRTGNQGVVPENEITRTAVNIGGNAQLDNKFYVSGALNYVNTDQTSPQLTAANGTGASILDILMFVPTSFDLTNYPYTNPLNGNNVYDRVGTDNPYWSVKNSPTTSKVDRYYGNIVLGFDPLPWLNIQNTAGFNVYTDRRTVVNGKGGDYFPNGNISNDNIFRQELDNTLLLTATKPISENIGMKVILGGNVNQRTTERQVVFGDGIIFRGINSLNNTSVTIPRVLPNNRNVLQQRFYAFFTDISLDYRNYLFLNLVARNDVSSTLPPDSRSYLYGGASASLVFTEAFRLPKSILSFGKLRAGYTRVGNEATPYQTQTVYIANPVLGAGASGTGTISTPFIGQSALTQSDLLANATLKPEFINELELGAELQFFNNRVGLDVTYYNKISTSQIFTVNAVPSSGYTQKVINLGKSSNEGIEIGLNATPIKAPNGLSWDISSAFTLNRNIVRDIGSLRELPYGGFADLGSVHIAGRPYGMIRGSTYARDDEGNILVNPNTGKPILSGRTEAIGNPNPDFILGVTNTLTYRGLTLSALFDWKKGGDMYSFTAYELLSRGVTRDTEEREAIIIGPGVLGDVNTLKPILDGEGRKIPNNVGIAVADYYFSGGFGPGGAAEVNVFDATVFRLREVSLGYQIPKRWLEKTPFGSAFLSVSGRNLWYLAPNFPKYLNFDPEVSSLGAGNSQGFDFIGIPTTRRLGVNLRFSF</sequence>
<dbReference type="Gene3D" id="2.170.130.10">
    <property type="entry name" value="TonB-dependent receptor, plug domain"/>
    <property type="match status" value="1"/>
</dbReference>
<dbReference type="GO" id="GO:0009279">
    <property type="term" value="C:cell outer membrane"/>
    <property type="evidence" value="ECO:0007669"/>
    <property type="project" value="UniProtKB-SubCell"/>
</dbReference>
<dbReference type="RefSeq" id="WP_119666863.1">
    <property type="nucleotide sequence ID" value="NZ_QXED01000002.1"/>
</dbReference>
<dbReference type="InterPro" id="IPR037066">
    <property type="entry name" value="Plug_dom_sf"/>
</dbReference>
<keyword evidence="5 7" id="KW-0472">Membrane</keyword>
<dbReference type="Proteomes" id="UP000283523">
    <property type="component" value="Unassembled WGS sequence"/>
</dbReference>
<dbReference type="InterPro" id="IPR008969">
    <property type="entry name" value="CarboxyPept-like_regulatory"/>
</dbReference>
<keyword evidence="6 7" id="KW-0998">Cell outer membrane</keyword>
<comment type="caution">
    <text evidence="10">The sequence shown here is derived from an EMBL/GenBank/DDBJ whole genome shotgun (WGS) entry which is preliminary data.</text>
</comment>
<dbReference type="SUPFAM" id="SSF56935">
    <property type="entry name" value="Porins"/>
    <property type="match status" value="1"/>
</dbReference>
<evidence type="ECO:0000313" key="11">
    <source>
        <dbReference type="Proteomes" id="UP000283523"/>
    </source>
</evidence>
<dbReference type="NCBIfam" id="TIGR04056">
    <property type="entry name" value="OMP_RagA_SusC"/>
    <property type="match status" value="1"/>
</dbReference>
<dbReference type="InterPro" id="IPR012910">
    <property type="entry name" value="Plug_dom"/>
</dbReference>
<evidence type="ECO:0000256" key="3">
    <source>
        <dbReference type="ARBA" id="ARBA00022452"/>
    </source>
</evidence>
<dbReference type="EMBL" id="QXED01000002">
    <property type="protein sequence ID" value="RIV24976.1"/>
    <property type="molecule type" value="Genomic_DNA"/>
</dbReference>
<dbReference type="AlphaFoldDB" id="A0A418MDW1"/>
<evidence type="ECO:0000256" key="4">
    <source>
        <dbReference type="ARBA" id="ARBA00022692"/>
    </source>
</evidence>
<keyword evidence="4 7" id="KW-0812">Transmembrane</keyword>
<evidence type="ECO:0000256" key="2">
    <source>
        <dbReference type="ARBA" id="ARBA00022448"/>
    </source>
</evidence>
<feature type="domain" description="TonB-dependent receptor plug" evidence="9">
    <location>
        <begin position="115"/>
        <end position="238"/>
    </location>
</feature>
<evidence type="ECO:0000256" key="5">
    <source>
        <dbReference type="ARBA" id="ARBA00023136"/>
    </source>
</evidence>
<dbReference type="Gene3D" id="2.40.170.20">
    <property type="entry name" value="TonB-dependent receptor, beta-barrel domain"/>
    <property type="match status" value="1"/>
</dbReference>
<keyword evidence="2 7" id="KW-0813">Transport</keyword>